<reference evidence="2" key="2">
    <citation type="submission" date="2020-02" db="EMBL/GenBank/DDBJ databases">
        <authorList>
            <person name="Littmann E."/>
            <person name="Sorbara M."/>
        </authorList>
    </citation>
    <scope>NUCLEOTIDE SEQUENCE</scope>
    <source>
        <strain evidence="2">MSK.17.11</strain>
        <strain evidence="1">MSK.17.38</strain>
    </source>
</reference>
<dbReference type="Gene3D" id="3.40.30.10">
    <property type="entry name" value="Glutaredoxin"/>
    <property type="match status" value="1"/>
</dbReference>
<evidence type="ECO:0000313" key="4">
    <source>
        <dbReference type="Proteomes" id="UP000701680"/>
    </source>
</evidence>
<evidence type="ECO:0000313" key="2">
    <source>
        <dbReference type="EMBL" id="NVH57562.1"/>
    </source>
</evidence>
<proteinExistence type="predicted"/>
<keyword evidence="3" id="KW-1185">Reference proteome</keyword>
<name>A0A850HHC4_9FIRM</name>
<reference evidence="3 4" key="1">
    <citation type="journal article" date="2020" name="Cell Host Microbe">
        <title>Functional and Genomic Variation between Human-Derived Isolates of Lachnospiraceae Reveals Inter- and Intra-Species Diversity.</title>
        <authorList>
            <person name="Sorbara M.T."/>
            <person name="Littmann E.R."/>
            <person name="Fontana E."/>
            <person name="Moody T.U."/>
            <person name="Kohout C.E."/>
            <person name="Gjonbalaj M."/>
            <person name="Eaton V."/>
            <person name="Seok R."/>
            <person name="Leiner I.M."/>
            <person name="Pamer E.G."/>
        </authorList>
    </citation>
    <scope>NUCLEOTIDE SEQUENCE [LARGE SCALE GENOMIC DNA]</scope>
    <source>
        <strain evidence="2 3">MSK.17.11</strain>
        <strain evidence="1 4">MSK.17.38</strain>
    </source>
</reference>
<gene>
    <name evidence="2" type="ORF">G5A66_02620</name>
    <name evidence="1" type="ORF">G5A75_00190</name>
</gene>
<organism evidence="2 3">
    <name type="scientific">Dorea phocaeensis</name>
    <dbReference type="NCBI Taxonomy" id="2040291"/>
    <lineage>
        <taxon>Bacteria</taxon>
        <taxon>Bacillati</taxon>
        <taxon>Bacillota</taxon>
        <taxon>Clostridia</taxon>
        <taxon>Lachnospirales</taxon>
        <taxon>Lachnospiraceae</taxon>
        <taxon>Dorea</taxon>
    </lineage>
</organism>
<dbReference type="InterPro" id="IPR036249">
    <property type="entry name" value="Thioredoxin-like_sf"/>
</dbReference>
<evidence type="ECO:0000313" key="3">
    <source>
        <dbReference type="Proteomes" id="UP000528555"/>
    </source>
</evidence>
<evidence type="ECO:0000313" key="1">
    <source>
        <dbReference type="EMBL" id="NSK13309.1"/>
    </source>
</evidence>
<sequence length="83" mass="9274">MRVWICIGSSCHVRGSKEVIETLTGLVKENHVKAEIELAGSFCMGACSKGVSVRIGERIYHVRPEDAKDFFYEVILKEAERCG</sequence>
<dbReference type="EMBL" id="JAAIUO010000001">
    <property type="protein sequence ID" value="NSK13309.1"/>
    <property type="molecule type" value="Genomic_DNA"/>
</dbReference>
<protein>
    <submittedName>
        <fullName evidence="2">(2Fe-2S) ferredoxin domain-containing protein</fullName>
    </submittedName>
</protein>
<dbReference type="RefSeq" id="WP_173814079.1">
    <property type="nucleotide sequence ID" value="NZ_JAAITX010000001.1"/>
</dbReference>
<comment type="caution">
    <text evidence="2">The sequence shown here is derived from an EMBL/GenBank/DDBJ whole genome shotgun (WGS) entry which is preliminary data.</text>
</comment>
<accession>A0A850HHC4</accession>
<dbReference type="EMBL" id="JAAITX010000001">
    <property type="protein sequence ID" value="NVH57562.1"/>
    <property type="molecule type" value="Genomic_DNA"/>
</dbReference>
<dbReference type="Proteomes" id="UP000528555">
    <property type="component" value="Unassembled WGS sequence"/>
</dbReference>
<dbReference type="AlphaFoldDB" id="A0A850HHC4"/>
<dbReference type="CDD" id="cd02980">
    <property type="entry name" value="TRX_Fd_family"/>
    <property type="match status" value="1"/>
</dbReference>
<dbReference type="Proteomes" id="UP000701680">
    <property type="component" value="Unassembled WGS sequence"/>
</dbReference>
<dbReference type="SUPFAM" id="SSF52833">
    <property type="entry name" value="Thioredoxin-like"/>
    <property type="match status" value="1"/>
</dbReference>
<dbReference type="Pfam" id="PF01257">
    <property type="entry name" value="2Fe-2S_thioredx"/>
    <property type="match status" value="1"/>
</dbReference>